<evidence type="ECO:0000256" key="1">
    <source>
        <dbReference type="SAM" id="MobiDB-lite"/>
    </source>
</evidence>
<feature type="transmembrane region" description="Helical" evidence="2">
    <location>
        <begin position="226"/>
        <end position="243"/>
    </location>
</feature>
<keyword evidence="2" id="KW-1133">Transmembrane helix</keyword>
<accession>A0ABZ1FJ33</accession>
<sequence length="431" mass="45871">MTKRPVDWSPIAESDPTPGDPYEVREEARRLENIAETLREQTRNLREVGKSENLKGKYTEKLKEGSEDLAGKLSKVEGRYEKVSGLLREWAKELEYAQEETLKARTQAQHDEKNEDTVDKAKSRMDKAVDHYLEFGSKIGGQIEDALDDDIEDSLWDDAVGWVKDHADGFKLFLDILGWIGTALAVVSMFIPGLNILVGIGLAIGLAVVAGRMMLVAAGQASWMDVAFDCIGLVTFAAGGLAVKGLKTASSSARAAATTSRTAGLKEGLAATKGMRNQLSHALANAGDDASKAAVRSEMNTLRKLISEDAGKVAKEGEANVGKLGKVMNLGDDGPIGELQGLRANAAAHSDAVSSASVAGGHAAYGAAMSMQYTGLAADIGDKGFGDNDTLNAAVDGANNLFGTDFAHKWSSDTYNNFKGDSWKVPATSAW</sequence>
<dbReference type="Proteomes" id="UP001344251">
    <property type="component" value="Chromosome"/>
</dbReference>
<organism evidence="3 4">
    <name type="scientific">Streptomyces decoyicus</name>
    <dbReference type="NCBI Taxonomy" id="249567"/>
    <lineage>
        <taxon>Bacteria</taxon>
        <taxon>Bacillati</taxon>
        <taxon>Actinomycetota</taxon>
        <taxon>Actinomycetes</taxon>
        <taxon>Kitasatosporales</taxon>
        <taxon>Streptomycetaceae</taxon>
        <taxon>Streptomyces</taxon>
    </lineage>
</organism>
<dbReference type="RefSeq" id="WP_326619588.1">
    <property type="nucleotide sequence ID" value="NZ_CP109106.1"/>
</dbReference>
<name>A0ABZ1FJ33_9ACTN</name>
<reference evidence="3 4" key="1">
    <citation type="submission" date="2022-10" db="EMBL/GenBank/DDBJ databases">
        <title>The complete genomes of actinobacterial strains from the NBC collection.</title>
        <authorList>
            <person name="Joergensen T.S."/>
            <person name="Alvarez Arevalo M."/>
            <person name="Sterndorff E.B."/>
            <person name="Faurdal D."/>
            <person name="Vuksanovic O."/>
            <person name="Mourched A.-S."/>
            <person name="Charusanti P."/>
            <person name="Shaw S."/>
            <person name="Blin K."/>
            <person name="Weber T."/>
        </authorList>
    </citation>
    <scope>NUCLEOTIDE SEQUENCE [LARGE SCALE GENOMIC DNA]</scope>
    <source>
        <strain evidence="3 4">NBC 01774</strain>
    </source>
</reference>
<evidence type="ECO:0000313" key="4">
    <source>
        <dbReference type="Proteomes" id="UP001344251"/>
    </source>
</evidence>
<evidence type="ECO:0000256" key="2">
    <source>
        <dbReference type="SAM" id="Phobius"/>
    </source>
</evidence>
<keyword evidence="2" id="KW-0812">Transmembrane</keyword>
<proteinExistence type="predicted"/>
<protein>
    <submittedName>
        <fullName evidence="3">Uncharacterized protein</fullName>
    </submittedName>
</protein>
<dbReference type="EMBL" id="CP109106">
    <property type="protein sequence ID" value="WSB70023.1"/>
    <property type="molecule type" value="Genomic_DNA"/>
</dbReference>
<keyword evidence="4" id="KW-1185">Reference proteome</keyword>
<feature type="region of interest" description="Disordered" evidence="1">
    <location>
        <begin position="1"/>
        <end position="23"/>
    </location>
</feature>
<keyword evidence="2" id="KW-0472">Membrane</keyword>
<evidence type="ECO:0000313" key="3">
    <source>
        <dbReference type="EMBL" id="WSB70023.1"/>
    </source>
</evidence>
<gene>
    <name evidence="3" type="ORF">OG863_19875</name>
</gene>